<comment type="caution">
    <text evidence="2">The sequence shown here is derived from an EMBL/GenBank/DDBJ whole genome shotgun (WGS) entry which is preliminary data.</text>
</comment>
<dbReference type="AlphaFoldDB" id="A0AAN8PM53"/>
<evidence type="ECO:0000256" key="1">
    <source>
        <dbReference type="SAM" id="MobiDB-lite"/>
    </source>
</evidence>
<accession>A0AAN8PM53</accession>
<reference evidence="2 3" key="1">
    <citation type="submission" date="2023-10" db="EMBL/GenBank/DDBJ databases">
        <title>Genomes of two closely related lineages of the louse Polyplax serrata with different host specificities.</title>
        <authorList>
            <person name="Martinu J."/>
            <person name="Tarabai H."/>
            <person name="Stefka J."/>
            <person name="Hypsa V."/>
        </authorList>
    </citation>
    <scope>NUCLEOTIDE SEQUENCE [LARGE SCALE GENOMIC DNA]</scope>
    <source>
        <strain evidence="2">HR10_N</strain>
    </source>
</reference>
<proteinExistence type="predicted"/>
<evidence type="ECO:0000313" key="3">
    <source>
        <dbReference type="Proteomes" id="UP001372834"/>
    </source>
</evidence>
<dbReference type="Proteomes" id="UP001372834">
    <property type="component" value="Unassembled WGS sequence"/>
</dbReference>
<name>A0AAN8PM53_POLSC</name>
<evidence type="ECO:0000313" key="2">
    <source>
        <dbReference type="EMBL" id="KAK6638796.1"/>
    </source>
</evidence>
<feature type="region of interest" description="Disordered" evidence="1">
    <location>
        <begin position="1"/>
        <end position="51"/>
    </location>
</feature>
<protein>
    <submittedName>
        <fullName evidence="2">Uncharacterized protein</fullName>
    </submittedName>
</protein>
<feature type="compositionally biased region" description="Basic and acidic residues" evidence="1">
    <location>
        <begin position="1"/>
        <end position="13"/>
    </location>
</feature>
<dbReference type="EMBL" id="JAWJWE010000003">
    <property type="protein sequence ID" value="KAK6638796.1"/>
    <property type="molecule type" value="Genomic_DNA"/>
</dbReference>
<organism evidence="2 3">
    <name type="scientific">Polyplax serrata</name>
    <name type="common">Common mouse louse</name>
    <dbReference type="NCBI Taxonomy" id="468196"/>
    <lineage>
        <taxon>Eukaryota</taxon>
        <taxon>Metazoa</taxon>
        <taxon>Ecdysozoa</taxon>
        <taxon>Arthropoda</taxon>
        <taxon>Hexapoda</taxon>
        <taxon>Insecta</taxon>
        <taxon>Pterygota</taxon>
        <taxon>Neoptera</taxon>
        <taxon>Paraneoptera</taxon>
        <taxon>Psocodea</taxon>
        <taxon>Troctomorpha</taxon>
        <taxon>Phthiraptera</taxon>
        <taxon>Anoplura</taxon>
        <taxon>Polyplacidae</taxon>
        <taxon>Polyplax</taxon>
    </lineage>
</organism>
<sequence>MTGDWLGKDRTSVDADEGCLPTDRYRENLTLSKKPQKKDPDFEPPNDGAVSSGVALLRESSLAHPTRCEVKPSPKVLPMITSASGLMSLISGFPPGSKSEEEKVPTMPKAINPKITAALQEERTELEAHIIDNE</sequence>
<gene>
    <name evidence="2" type="ORF">RUM43_007065</name>
</gene>